<sequence>MCMSSWVVLLAHTALFVFLYSRMLMLSGSFHAYGDYCSKPEWEYCGKISNDKNSRCVNPSFEVTCEDNKPVIYFNYGKHETTAAILAVNSTFRYINTSIGVPPSNCSLINFRSSPYENVAFLYDRTRLSVVLLSCGKPVNLDDYWDISCSSAERNGNHYYALSTSYSTLVEDVVESCTVELKVVMGPWRTVNCSRNCSYPDLEIHTLFSFAGVIKYAAITGLHRHQFQYFPADPTSARYTFQLGFSFYDAMDLYKISIWVTVCGCLVDT</sequence>
<evidence type="ECO:0000313" key="3">
    <source>
        <dbReference type="Proteomes" id="UP001359559"/>
    </source>
</evidence>
<feature type="signal peptide" evidence="1">
    <location>
        <begin position="1"/>
        <end position="21"/>
    </location>
</feature>
<dbReference type="Proteomes" id="UP001359559">
    <property type="component" value="Unassembled WGS sequence"/>
</dbReference>
<keyword evidence="3" id="KW-1185">Reference proteome</keyword>
<dbReference type="AlphaFoldDB" id="A0AAN9KKW2"/>
<organism evidence="2 3">
    <name type="scientific">Clitoria ternatea</name>
    <name type="common">Butterfly pea</name>
    <dbReference type="NCBI Taxonomy" id="43366"/>
    <lineage>
        <taxon>Eukaryota</taxon>
        <taxon>Viridiplantae</taxon>
        <taxon>Streptophyta</taxon>
        <taxon>Embryophyta</taxon>
        <taxon>Tracheophyta</taxon>
        <taxon>Spermatophyta</taxon>
        <taxon>Magnoliopsida</taxon>
        <taxon>eudicotyledons</taxon>
        <taxon>Gunneridae</taxon>
        <taxon>Pentapetalae</taxon>
        <taxon>rosids</taxon>
        <taxon>fabids</taxon>
        <taxon>Fabales</taxon>
        <taxon>Fabaceae</taxon>
        <taxon>Papilionoideae</taxon>
        <taxon>50 kb inversion clade</taxon>
        <taxon>NPAAA clade</taxon>
        <taxon>indigoferoid/millettioid clade</taxon>
        <taxon>Phaseoleae</taxon>
        <taxon>Clitoria</taxon>
    </lineage>
</organism>
<comment type="caution">
    <text evidence="2">The sequence shown here is derived from an EMBL/GenBank/DDBJ whole genome shotgun (WGS) entry which is preliminary data.</text>
</comment>
<evidence type="ECO:0000256" key="1">
    <source>
        <dbReference type="SAM" id="SignalP"/>
    </source>
</evidence>
<protein>
    <recommendedName>
        <fullName evidence="4">Wall-associated receptor kinase galacturonan-binding domain-containing protein</fullName>
    </recommendedName>
</protein>
<name>A0AAN9KKW2_CLITE</name>
<dbReference type="EMBL" id="JAYKXN010000001">
    <property type="protein sequence ID" value="KAK7318796.1"/>
    <property type="molecule type" value="Genomic_DNA"/>
</dbReference>
<keyword evidence="1" id="KW-0732">Signal</keyword>
<proteinExistence type="predicted"/>
<gene>
    <name evidence="2" type="ORF">RJT34_03503</name>
</gene>
<accession>A0AAN9KKW2</accession>
<evidence type="ECO:0000313" key="2">
    <source>
        <dbReference type="EMBL" id="KAK7318796.1"/>
    </source>
</evidence>
<evidence type="ECO:0008006" key="4">
    <source>
        <dbReference type="Google" id="ProtNLM"/>
    </source>
</evidence>
<feature type="chain" id="PRO_5042820661" description="Wall-associated receptor kinase galacturonan-binding domain-containing protein" evidence="1">
    <location>
        <begin position="22"/>
        <end position="269"/>
    </location>
</feature>
<reference evidence="2 3" key="1">
    <citation type="submission" date="2024-01" db="EMBL/GenBank/DDBJ databases">
        <title>The genomes of 5 underutilized Papilionoideae crops provide insights into root nodulation and disease resistance.</title>
        <authorList>
            <person name="Yuan L."/>
        </authorList>
    </citation>
    <scope>NUCLEOTIDE SEQUENCE [LARGE SCALE GENOMIC DNA]</scope>
    <source>
        <strain evidence="2">LY-2023</strain>
        <tissue evidence="2">Leaf</tissue>
    </source>
</reference>